<evidence type="ECO:0000313" key="1">
    <source>
        <dbReference type="EMBL" id="OGF63322.1"/>
    </source>
</evidence>
<sequence>MEKVTKCEVSGGANPEDRYILDLNVKGYVRLHLIDGTIIDIDSTSGLCKTDIKPPDNFQLQ</sequence>
<proteinExistence type="predicted"/>
<dbReference type="AlphaFoldDB" id="A0A1F5VIS1"/>
<accession>A0A1F5VIS1</accession>
<evidence type="ECO:0000313" key="2">
    <source>
        <dbReference type="Proteomes" id="UP000179251"/>
    </source>
</evidence>
<organism evidence="1 2">
    <name type="scientific">Candidatus Giovannonibacteria bacterium RIFCSPHIGHO2_01_FULL_45_23</name>
    <dbReference type="NCBI Taxonomy" id="1798325"/>
    <lineage>
        <taxon>Bacteria</taxon>
        <taxon>Candidatus Giovannoniibacteriota</taxon>
    </lineage>
</organism>
<gene>
    <name evidence="1" type="ORF">A2834_04465</name>
</gene>
<name>A0A1F5VIS1_9BACT</name>
<dbReference type="STRING" id="1798325.A2834_04465"/>
<protein>
    <submittedName>
        <fullName evidence="1">Uncharacterized protein</fullName>
    </submittedName>
</protein>
<dbReference type="EMBL" id="MFHD01000004">
    <property type="protein sequence ID" value="OGF63322.1"/>
    <property type="molecule type" value="Genomic_DNA"/>
</dbReference>
<comment type="caution">
    <text evidence="1">The sequence shown here is derived from an EMBL/GenBank/DDBJ whole genome shotgun (WGS) entry which is preliminary data.</text>
</comment>
<reference evidence="1 2" key="1">
    <citation type="journal article" date="2016" name="Nat. Commun.">
        <title>Thousands of microbial genomes shed light on interconnected biogeochemical processes in an aquifer system.</title>
        <authorList>
            <person name="Anantharaman K."/>
            <person name="Brown C.T."/>
            <person name="Hug L.A."/>
            <person name="Sharon I."/>
            <person name="Castelle C.J."/>
            <person name="Probst A.J."/>
            <person name="Thomas B.C."/>
            <person name="Singh A."/>
            <person name="Wilkins M.J."/>
            <person name="Karaoz U."/>
            <person name="Brodie E.L."/>
            <person name="Williams K.H."/>
            <person name="Hubbard S.S."/>
            <person name="Banfield J.F."/>
        </authorList>
    </citation>
    <scope>NUCLEOTIDE SEQUENCE [LARGE SCALE GENOMIC DNA]</scope>
</reference>
<dbReference type="Proteomes" id="UP000179251">
    <property type="component" value="Unassembled WGS sequence"/>
</dbReference>